<dbReference type="InterPro" id="IPR056002">
    <property type="entry name" value="DUF7580"/>
</dbReference>
<dbReference type="PANTHER" id="PTHR37542:SF3">
    <property type="entry name" value="PRION-INHIBITION AND PROPAGATION HELO DOMAIN-CONTAINING PROTEIN"/>
    <property type="match status" value="1"/>
</dbReference>
<dbReference type="EMBL" id="JAGHQL010000092">
    <property type="protein sequence ID" value="KAH0538917.1"/>
    <property type="molecule type" value="Genomic_DNA"/>
</dbReference>
<dbReference type="InterPro" id="IPR000719">
    <property type="entry name" value="Prot_kinase_dom"/>
</dbReference>
<dbReference type="Gene3D" id="1.10.510.10">
    <property type="entry name" value="Transferase(Phosphotransferase) domain 1"/>
    <property type="match status" value="1"/>
</dbReference>
<dbReference type="SUPFAM" id="SSF56112">
    <property type="entry name" value="Protein kinase-like (PK-like)"/>
    <property type="match status" value="1"/>
</dbReference>
<dbReference type="Proteomes" id="UP000698800">
    <property type="component" value="Unassembled WGS sequence"/>
</dbReference>
<dbReference type="Pfam" id="PF24476">
    <property type="entry name" value="DUF7580"/>
    <property type="match status" value="1"/>
</dbReference>
<dbReference type="PROSITE" id="PS50011">
    <property type="entry name" value="PROTEIN_KINASE_DOM"/>
    <property type="match status" value="1"/>
</dbReference>
<dbReference type="AlphaFoldDB" id="A0A9P8I551"/>
<gene>
    <name evidence="2" type="ORF">FGG08_004508</name>
</gene>
<reference evidence="2" key="1">
    <citation type="submission" date="2021-03" db="EMBL/GenBank/DDBJ databases">
        <title>Comparative genomics and phylogenomic investigation of the class Geoglossomycetes provide insights into ecological specialization and systematics.</title>
        <authorList>
            <person name="Melie T."/>
            <person name="Pirro S."/>
            <person name="Miller A.N."/>
            <person name="Quandt A."/>
        </authorList>
    </citation>
    <scope>NUCLEOTIDE SEQUENCE</scope>
    <source>
        <strain evidence="2">GBOQ0MN5Z8</strain>
    </source>
</reference>
<proteinExistence type="predicted"/>
<protein>
    <recommendedName>
        <fullName evidence="1">Protein kinase domain-containing protein</fullName>
    </recommendedName>
</protein>
<evidence type="ECO:0000313" key="2">
    <source>
        <dbReference type="EMBL" id="KAH0538917.1"/>
    </source>
</evidence>
<dbReference type="GO" id="GO:0005524">
    <property type="term" value="F:ATP binding"/>
    <property type="evidence" value="ECO:0007669"/>
    <property type="project" value="InterPro"/>
</dbReference>
<evidence type="ECO:0000313" key="3">
    <source>
        <dbReference type="Proteomes" id="UP000698800"/>
    </source>
</evidence>
<comment type="caution">
    <text evidence="2">The sequence shown here is derived from an EMBL/GenBank/DDBJ whole genome shotgun (WGS) entry which is preliminary data.</text>
</comment>
<sequence length="406" mass="45504">MIQFHLIVTMMEMGYSGPHQDYLPRMLPPVEAAPATDGPPITSDWPELRQGDEYPPTSLQASPVLYSSIWQSTQDRSILVEHRGYEVLPGRVSSPPRYSEVHTQALRELTRVLSAADGIQMHILKCRGIFFREGHGNHGNPVSTAKNADSRFELQFVLPPGYGTAEAPRTLRDLLVDPSNKDVRHPLDQRLRLAVNLAQAVLYVHSANFVHKNIRPENVLIISSDSQGSKHPFPEAIGEGFLVGFDLSRGANQPSLFMQNDHDLKSLYRHHERWGARPGTRFEMFHDVYSLGVVLLELGLWHPLARIDSTGSVRFGSYIKEYMQTRDAKGVQERLLKLARLRLAACMGSAYAEVVVACLRCVEDRLLDSDGDSGHDNGDSGRETTVGALFLSRVLQRLQDIHMVRV</sequence>
<dbReference type="PANTHER" id="PTHR37542">
    <property type="entry name" value="HELO DOMAIN-CONTAINING PROTEIN-RELATED"/>
    <property type="match status" value="1"/>
</dbReference>
<evidence type="ECO:0000259" key="1">
    <source>
        <dbReference type="PROSITE" id="PS50011"/>
    </source>
</evidence>
<dbReference type="OrthoDB" id="1911848at2759"/>
<dbReference type="InterPro" id="IPR011009">
    <property type="entry name" value="Kinase-like_dom_sf"/>
</dbReference>
<dbReference type="GO" id="GO:0004672">
    <property type="term" value="F:protein kinase activity"/>
    <property type="evidence" value="ECO:0007669"/>
    <property type="project" value="InterPro"/>
</dbReference>
<feature type="domain" description="Protein kinase" evidence="1">
    <location>
        <begin position="81"/>
        <end position="406"/>
    </location>
</feature>
<keyword evidence="3" id="KW-1185">Reference proteome</keyword>
<accession>A0A9P8I551</accession>
<name>A0A9P8I551_9PEZI</name>
<organism evidence="2 3">
    <name type="scientific">Glutinoglossum americanum</name>
    <dbReference type="NCBI Taxonomy" id="1670608"/>
    <lineage>
        <taxon>Eukaryota</taxon>
        <taxon>Fungi</taxon>
        <taxon>Dikarya</taxon>
        <taxon>Ascomycota</taxon>
        <taxon>Pezizomycotina</taxon>
        <taxon>Geoglossomycetes</taxon>
        <taxon>Geoglossales</taxon>
        <taxon>Geoglossaceae</taxon>
        <taxon>Glutinoglossum</taxon>
    </lineage>
</organism>